<comment type="caution">
    <text evidence="3">The sequence shown here is derived from an EMBL/GenBank/DDBJ whole genome shotgun (WGS) entry which is preliminary data.</text>
</comment>
<organism evidence="3 4">
    <name type="scientific">Rufibacter quisquiliarum</name>
    <dbReference type="NCBI Taxonomy" id="1549639"/>
    <lineage>
        <taxon>Bacteria</taxon>
        <taxon>Pseudomonadati</taxon>
        <taxon>Bacteroidota</taxon>
        <taxon>Cytophagia</taxon>
        <taxon>Cytophagales</taxon>
        <taxon>Hymenobacteraceae</taxon>
        <taxon>Rufibacter</taxon>
    </lineage>
</organism>
<dbReference type="InterPro" id="IPR045829">
    <property type="entry name" value="PKD_6"/>
</dbReference>
<feature type="domain" description="Ig-like" evidence="2">
    <location>
        <begin position="615"/>
        <end position="707"/>
    </location>
</feature>
<dbReference type="PROSITE" id="PS00018">
    <property type="entry name" value="EF_HAND_1"/>
    <property type="match status" value="1"/>
</dbReference>
<evidence type="ECO:0000256" key="1">
    <source>
        <dbReference type="SAM" id="SignalP"/>
    </source>
</evidence>
<keyword evidence="1" id="KW-0732">Signal</keyword>
<protein>
    <recommendedName>
        <fullName evidence="2">Ig-like domain-containing protein</fullName>
    </recommendedName>
</protein>
<evidence type="ECO:0000313" key="3">
    <source>
        <dbReference type="EMBL" id="MBA9077971.1"/>
    </source>
</evidence>
<dbReference type="InterPro" id="IPR013783">
    <property type="entry name" value="Ig-like_fold"/>
</dbReference>
<dbReference type="InterPro" id="IPR018247">
    <property type="entry name" value="EF_Hand_1_Ca_BS"/>
</dbReference>
<evidence type="ECO:0000259" key="2">
    <source>
        <dbReference type="PROSITE" id="PS50835"/>
    </source>
</evidence>
<proteinExistence type="predicted"/>
<dbReference type="Proteomes" id="UP000563094">
    <property type="component" value="Unassembled WGS sequence"/>
</dbReference>
<feature type="chain" id="PRO_5032522356" description="Ig-like domain-containing protein" evidence="1">
    <location>
        <begin position="31"/>
        <end position="934"/>
    </location>
</feature>
<dbReference type="GO" id="GO:0000272">
    <property type="term" value="P:polysaccharide catabolic process"/>
    <property type="evidence" value="ECO:0007669"/>
    <property type="project" value="InterPro"/>
</dbReference>
<dbReference type="SUPFAM" id="SSF63446">
    <property type="entry name" value="Type I dockerin domain"/>
    <property type="match status" value="1"/>
</dbReference>
<keyword evidence="4" id="KW-1185">Reference proteome</keyword>
<dbReference type="Gene3D" id="2.60.40.10">
    <property type="entry name" value="Immunoglobulins"/>
    <property type="match status" value="1"/>
</dbReference>
<name>A0A839GW42_9BACT</name>
<dbReference type="SUPFAM" id="SSF48726">
    <property type="entry name" value="Immunoglobulin"/>
    <property type="match status" value="1"/>
</dbReference>
<sequence>MPRFRGYTKKSHLFLLLLVGSFFLVSPSFAQVTYTSKQSGNFNSTATWGETYAPGSNEYNNGDSRVPSIVKYVIKAGHNVTLNIDFALGNQANNTSVAREIVIEDGASLSGSGRLTILNNNSKLTNHGTLSLSNNFTFGVNRNDSAFFLNNGSATISSIQELGKGSILNNGELTITPSIVLKNITFKNAEKATVSFNGVHINVGSTITNSGSLTINSTATDALNINSGLFYNYGRTEVKGTTNLASGPSSSAFNNLTNHGYFKTSKTYFNNTSSLYNKGEYISTVEFLVNQGIIVNESCAYLEQSTSGQVFEVRNSVSSVTNKGFIKVAGNFNLTAGAKFQNTGSLFINGNLLNVNSGTTLTNNGNVQVKRDFTNMSQAVYTGSGKTKIEGYSMNSDQARIEGSQCVYDPSAVSAGKIVDEPSRNGATVAATVTNCGNYTAAALCCNYTTTVTGPAAVTPGSTVTYSTAAISGASSYTWTVPAGWTITKGAGTTSITVKVGTQNGEVKVQADNTCGTLAVTTSTPPVITGQPQAVTICAGLNASFTVTASGSGVTYQWEVNKGTSWEAVSGATLATLTLTNVEAVSNGYQYRCVVTGSGTTVTSAAALLTVNATPSIVTQPASLVTNTMNSNATFTVSANGYNLTYQWQVNTGNDSWVTIQNGGIYSGATTNSLKLSKITYAENNYSYRCVITGCSQQVVTNPAILTVGASLAVNLKVLLEGPYNPSTGLMSTSLNQTKRLPFTQPYNFGTYNYAGNEAVASNFFSNNPDIVDWILVEIRTELDPRQLVSRKACFLKKDGLIVDLDGKSLPDFLNVVEGNYYVVVIHRNHLPIISKKPVNLTASTPLYDFSEALEKASGVFPQQEMPNGKFAMYAGDGNGTGSVTTADWNECWIRDNQRTGYQLTDFNMDGVVNVHDYRALWLKNNGKVTQAPR</sequence>
<dbReference type="InterPro" id="IPR036179">
    <property type="entry name" value="Ig-like_dom_sf"/>
</dbReference>
<dbReference type="AlphaFoldDB" id="A0A839GW42"/>
<dbReference type="Pfam" id="PF19408">
    <property type="entry name" value="PKD_6"/>
    <property type="match status" value="1"/>
</dbReference>
<accession>A0A839GW42</accession>
<dbReference type="InterPro" id="IPR036439">
    <property type="entry name" value="Dockerin_dom_sf"/>
</dbReference>
<evidence type="ECO:0000313" key="4">
    <source>
        <dbReference type="Proteomes" id="UP000563094"/>
    </source>
</evidence>
<dbReference type="InterPro" id="IPR007110">
    <property type="entry name" value="Ig-like_dom"/>
</dbReference>
<dbReference type="RefSeq" id="WP_182513342.1">
    <property type="nucleotide sequence ID" value="NZ_JACJIQ010000010.1"/>
</dbReference>
<dbReference type="EMBL" id="JACJIQ010000010">
    <property type="protein sequence ID" value="MBA9077971.1"/>
    <property type="molecule type" value="Genomic_DNA"/>
</dbReference>
<dbReference type="PROSITE" id="PS50835">
    <property type="entry name" value="IG_LIKE"/>
    <property type="match status" value="2"/>
</dbReference>
<feature type="signal peptide" evidence="1">
    <location>
        <begin position="1"/>
        <end position="30"/>
    </location>
</feature>
<feature type="domain" description="Ig-like" evidence="2">
    <location>
        <begin position="526"/>
        <end position="610"/>
    </location>
</feature>
<gene>
    <name evidence="3" type="ORF">FHS90_002694</name>
</gene>
<reference evidence="3 4" key="1">
    <citation type="submission" date="2020-08" db="EMBL/GenBank/DDBJ databases">
        <title>Genomic Encyclopedia of Type Strains, Phase IV (KMG-IV): sequencing the most valuable type-strain genomes for metagenomic binning, comparative biology and taxonomic classification.</title>
        <authorList>
            <person name="Goeker M."/>
        </authorList>
    </citation>
    <scope>NUCLEOTIDE SEQUENCE [LARGE SCALE GENOMIC DNA]</scope>
    <source>
        <strain evidence="3 4">DSM 29854</strain>
    </source>
</reference>